<evidence type="ECO:0000256" key="2">
    <source>
        <dbReference type="ARBA" id="ARBA00015190"/>
    </source>
</evidence>
<sequence>MRKFIHLCEERENMVPVLADANKPSSYSKHLEGTNIDLLFQDISQKNQAEIFNKNARLFLEKGKTGLIALKAKSISQKESPKKIFQKEIVELEKEFVVKQIISLEPFEKDHVMVFGEKK</sequence>
<reference evidence="9" key="1">
    <citation type="submission" date="2017-09" db="EMBL/GenBank/DDBJ databases">
        <title>The Reconstruction of 2,631 Draft Metagenome-Assembled Genomes from the Global Oceans.</title>
        <authorList>
            <person name="Tully B.J."/>
            <person name="Graham E.D."/>
            <person name="Heidelberg J.F."/>
        </authorList>
    </citation>
    <scope>NUCLEOTIDE SEQUENCE [LARGE SCALE GENOMIC DNA]</scope>
</reference>
<dbReference type="NCBIfam" id="NF003276">
    <property type="entry name" value="PRK04266.1-2"/>
    <property type="match status" value="1"/>
</dbReference>
<dbReference type="InterPro" id="IPR029063">
    <property type="entry name" value="SAM-dependent_MTases_sf"/>
</dbReference>
<evidence type="ECO:0000256" key="4">
    <source>
        <dbReference type="ARBA" id="ARBA00022603"/>
    </source>
</evidence>
<comment type="caution">
    <text evidence="8">The sequence shown here is derived from an EMBL/GenBank/DDBJ whole genome shotgun (WGS) entry which is preliminary data.</text>
</comment>
<protein>
    <recommendedName>
        <fullName evidence="2">rRNA 2'-O-methyltransferase fibrillarin</fullName>
    </recommendedName>
</protein>
<dbReference type="GO" id="GO:0003723">
    <property type="term" value="F:RNA binding"/>
    <property type="evidence" value="ECO:0007669"/>
    <property type="project" value="UniProtKB-KW"/>
</dbReference>
<evidence type="ECO:0000256" key="7">
    <source>
        <dbReference type="ARBA" id="ARBA00022884"/>
    </source>
</evidence>
<organism evidence="8 9">
    <name type="scientific">Candidatus Iainarchaeum sp</name>
    <dbReference type="NCBI Taxonomy" id="3101447"/>
    <lineage>
        <taxon>Archaea</taxon>
        <taxon>Candidatus Iainarchaeota</taxon>
        <taxon>Candidatus Iainarchaeia</taxon>
        <taxon>Candidatus Iainarchaeales</taxon>
        <taxon>Candidatus Iainarchaeaceae</taxon>
        <taxon>Candidatus Iainarchaeum</taxon>
    </lineage>
</organism>
<dbReference type="Gene3D" id="3.40.50.150">
    <property type="entry name" value="Vaccinia Virus protein VP39"/>
    <property type="match status" value="1"/>
</dbReference>
<dbReference type="GO" id="GO:0000494">
    <property type="term" value="P:box C/D sno(s)RNA 3'-end processing"/>
    <property type="evidence" value="ECO:0007669"/>
    <property type="project" value="TreeGrafter"/>
</dbReference>
<dbReference type="AlphaFoldDB" id="A0A2D6M1M8"/>
<dbReference type="EMBL" id="NZBU01000009">
    <property type="protein sequence ID" value="MAG22317.1"/>
    <property type="molecule type" value="Genomic_DNA"/>
</dbReference>
<evidence type="ECO:0000256" key="6">
    <source>
        <dbReference type="ARBA" id="ARBA00022694"/>
    </source>
</evidence>
<comment type="similarity">
    <text evidence="1">Belongs to the methyltransferase superfamily. Fibrillarin family.</text>
</comment>
<accession>A0A2D6M1M8</accession>
<dbReference type="GO" id="GO:0008033">
    <property type="term" value="P:tRNA processing"/>
    <property type="evidence" value="ECO:0007669"/>
    <property type="project" value="UniProtKB-KW"/>
</dbReference>
<evidence type="ECO:0000313" key="9">
    <source>
        <dbReference type="Proteomes" id="UP000226592"/>
    </source>
</evidence>
<keyword evidence="6" id="KW-0819">tRNA processing</keyword>
<dbReference type="Proteomes" id="UP000226592">
    <property type="component" value="Unassembled WGS sequence"/>
</dbReference>
<name>A0A2D6M1M8_9ARCH</name>
<gene>
    <name evidence="8" type="ORF">CL943_03370</name>
</gene>
<evidence type="ECO:0000256" key="5">
    <source>
        <dbReference type="ARBA" id="ARBA00022679"/>
    </source>
</evidence>
<keyword evidence="3" id="KW-0698">rRNA processing</keyword>
<dbReference type="PANTHER" id="PTHR10335">
    <property type="entry name" value="RRNA 2-O-METHYLTRANSFERASE FIBRILLARIN"/>
    <property type="match status" value="1"/>
</dbReference>
<dbReference type="SUPFAM" id="SSF53335">
    <property type="entry name" value="S-adenosyl-L-methionine-dependent methyltransferases"/>
    <property type="match status" value="1"/>
</dbReference>
<evidence type="ECO:0000313" key="8">
    <source>
        <dbReference type="EMBL" id="MAG22317.1"/>
    </source>
</evidence>
<evidence type="ECO:0000256" key="1">
    <source>
        <dbReference type="ARBA" id="ARBA00010632"/>
    </source>
</evidence>
<keyword evidence="5" id="KW-0808">Transferase</keyword>
<keyword evidence="4" id="KW-0489">Methyltransferase</keyword>
<dbReference type="GO" id="GO:1990259">
    <property type="term" value="F:histone H2AQ104 methyltransferase activity"/>
    <property type="evidence" value="ECO:0007669"/>
    <property type="project" value="TreeGrafter"/>
</dbReference>
<dbReference type="PANTHER" id="PTHR10335:SF17">
    <property type="entry name" value="FIBRILLARIN"/>
    <property type="match status" value="1"/>
</dbReference>
<evidence type="ECO:0000256" key="3">
    <source>
        <dbReference type="ARBA" id="ARBA00022552"/>
    </source>
</evidence>
<proteinExistence type="inferred from homology"/>
<keyword evidence="7" id="KW-0694">RNA-binding</keyword>
<dbReference type="InterPro" id="IPR000692">
    <property type="entry name" value="Fibrillarin"/>
</dbReference>
<feature type="non-terminal residue" evidence="8">
    <location>
        <position position="1"/>
    </location>
</feature>
<dbReference type="Pfam" id="PF01269">
    <property type="entry name" value="Fibrillarin"/>
    <property type="match status" value="1"/>
</dbReference>
<dbReference type="GO" id="GO:0008649">
    <property type="term" value="F:rRNA methyltransferase activity"/>
    <property type="evidence" value="ECO:0007669"/>
    <property type="project" value="TreeGrafter"/>
</dbReference>
<dbReference type="SMART" id="SM01206">
    <property type="entry name" value="Fibrillarin"/>
    <property type="match status" value="1"/>
</dbReference>